<dbReference type="Proteomes" id="UP000291084">
    <property type="component" value="Chromosome 2"/>
</dbReference>
<organism evidence="1 2">
    <name type="scientific">Vigna angularis var. angularis</name>
    <dbReference type="NCBI Taxonomy" id="157739"/>
    <lineage>
        <taxon>Eukaryota</taxon>
        <taxon>Viridiplantae</taxon>
        <taxon>Streptophyta</taxon>
        <taxon>Embryophyta</taxon>
        <taxon>Tracheophyta</taxon>
        <taxon>Spermatophyta</taxon>
        <taxon>Magnoliopsida</taxon>
        <taxon>eudicotyledons</taxon>
        <taxon>Gunneridae</taxon>
        <taxon>Pentapetalae</taxon>
        <taxon>rosids</taxon>
        <taxon>fabids</taxon>
        <taxon>Fabales</taxon>
        <taxon>Fabaceae</taxon>
        <taxon>Papilionoideae</taxon>
        <taxon>50 kb inversion clade</taxon>
        <taxon>NPAAA clade</taxon>
        <taxon>indigoferoid/millettioid clade</taxon>
        <taxon>Phaseoleae</taxon>
        <taxon>Vigna</taxon>
    </lineage>
</organism>
<dbReference type="EMBL" id="AP015035">
    <property type="protein sequence ID" value="BAT79529.1"/>
    <property type="molecule type" value="Genomic_DNA"/>
</dbReference>
<reference evidence="1 2" key="1">
    <citation type="journal article" date="2015" name="Sci. Rep.">
        <title>The power of single molecule real-time sequencing technology in the de novo assembly of a eukaryotic genome.</title>
        <authorList>
            <person name="Sakai H."/>
            <person name="Naito K."/>
            <person name="Ogiso-Tanaka E."/>
            <person name="Takahashi Y."/>
            <person name="Iseki K."/>
            <person name="Muto C."/>
            <person name="Satou K."/>
            <person name="Teruya K."/>
            <person name="Shiroma A."/>
            <person name="Shimoji M."/>
            <person name="Hirano T."/>
            <person name="Itoh T."/>
            <person name="Kaga A."/>
            <person name="Tomooka N."/>
        </authorList>
    </citation>
    <scope>NUCLEOTIDE SEQUENCE [LARGE SCALE GENOMIC DNA]</scope>
    <source>
        <strain evidence="2">cv. Shumari</strain>
    </source>
</reference>
<evidence type="ECO:0000313" key="1">
    <source>
        <dbReference type="EMBL" id="BAT79529.1"/>
    </source>
</evidence>
<evidence type="ECO:0000313" key="2">
    <source>
        <dbReference type="Proteomes" id="UP000291084"/>
    </source>
</evidence>
<dbReference type="AlphaFoldDB" id="A0A0S3RFW5"/>
<proteinExistence type="predicted"/>
<gene>
    <name evidence="1" type="primary">Vigan.02G243100</name>
    <name evidence="1" type="ORF">VIGAN_02243100</name>
</gene>
<sequence>MRLQNVRVASVIRELAGSANDAFSVAREGLRSGICFVAVAGERQFVVGGAGVVGGETEVGNVHRFIVVVEVAGGLSSGGTVAGEVRIRNVTVIGVVLELFGAARRGVAVSPKGVVVRV</sequence>
<accession>A0A0S3RFW5</accession>
<name>A0A0S3RFW5_PHAAN</name>
<keyword evidence="2" id="KW-1185">Reference proteome</keyword>
<protein>
    <submittedName>
        <fullName evidence="1">Uncharacterized protein</fullName>
    </submittedName>
</protein>